<sequence>MSESTHKTLNFEDREFRERLSHARDMLKTEGVSAALLFAQETDYYLTGYDTGGFVFFQCLILDSQTDSLTLLTRRPDLVQARDTSIIDDIRIWWDSDEANPALELREILNEKGLSDKQVGIELSTHGLTGFNHKRVTDALDGFCTLVDISWPLRRLRLCKSNSELAYVRKAAELCNQSLSDVIATAKPGIPDTALKATYLKTVLEGGADMPANAPLFNSGRRALYGRGISGIRLLEANDQIVVEYPVSYRRYNVKTEWTIILGELHPQQERMYEVARDALSQMTDAARPGNQLGEIFEAHASVLDAAGYKEHRYGACGYSVGISCAPTSMDVPPMIYPNASLCCEPGMTLFYHVMITNTDSGHAMGVGHTLLVTDDKPEVLNPLPDKLSVIS</sequence>
<feature type="domain" description="Peptidase M24" evidence="1">
    <location>
        <begin position="167"/>
        <end position="375"/>
    </location>
</feature>
<dbReference type="InterPro" id="IPR000994">
    <property type="entry name" value="Pept_M24"/>
</dbReference>
<dbReference type="PANTHER" id="PTHR46112:SF2">
    <property type="entry name" value="XAA-PRO AMINOPEPTIDASE P-RELATED"/>
    <property type="match status" value="1"/>
</dbReference>
<dbReference type="CDD" id="cd01066">
    <property type="entry name" value="APP_MetAP"/>
    <property type="match status" value="1"/>
</dbReference>
<evidence type="ECO:0008006" key="4">
    <source>
        <dbReference type="Google" id="ProtNLM"/>
    </source>
</evidence>
<reference evidence="3" key="1">
    <citation type="submission" date="2018-05" db="EMBL/GenBank/DDBJ databases">
        <authorList>
            <person name="Lanie J.A."/>
            <person name="Ng W.-L."/>
            <person name="Kazmierczak K.M."/>
            <person name="Andrzejewski T.M."/>
            <person name="Davidsen T.M."/>
            <person name="Wayne K.J."/>
            <person name="Tettelin H."/>
            <person name="Glass J.I."/>
            <person name="Rusch D."/>
            <person name="Podicherti R."/>
            <person name="Tsui H.-C.T."/>
            <person name="Winkler M.E."/>
        </authorList>
    </citation>
    <scope>NUCLEOTIDE SEQUENCE</scope>
</reference>
<gene>
    <name evidence="3" type="ORF">METZ01_LOCUS14610</name>
</gene>
<evidence type="ECO:0000313" key="3">
    <source>
        <dbReference type="EMBL" id="SUZ61756.1"/>
    </source>
</evidence>
<dbReference type="PANTHER" id="PTHR46112">
    <property type="entry name" value="AMINOPEPTIDASE"/>
    <property type="match status" value="1"/>
</dbReference>
<evidence type="ECO:0000259" key="2">
    <source>
        <dbReference type="Pfam" id="PF01321"/>
    </source>
</evidence>
<dbReference type="SUPFAM" id="SSF53092">
    <property type="entry name" value="Creatinase/prolidase N-terminal domain"/>
    <property type="match status" value="1"/>
</dbReference>
<dbReference type="InterPro" id="IPR036005">
    <property type="entry name" value="Creatinase/aminopeptidase-like"/>
</dbReference>
<dbReference type="Pfam" id="PF01321">
    <property type="entry name" value="Creatinase_N"/>
    <property type="match status" value="1"/>
</dbReference>
<dbReference type="InterPro" id="IPR050659">
    <property type="entry name" value="Peptidase_M24B"/>
</dbReference>
<protein>
    <recommendedName>
        <fullName evidence="4">Peptidase M24 domain-containing protein</fullName>
    </recommendedName>
</protein>
<feature type="domain" description="Creatinase N-terminal" evidence="2">
    <location>
        <begin position="19"/>
        <end position="159"/>
    </location>
</feature>
<name>A0A381P489_9ZZZZ</name>
<organism evidence="3">
    <name type="scientific">marine metagenome</name>
    <dbReference type="NCBI Taxonomy" id="408172"/>
    <lineage>
        <taxon>unclassified sequences</taxon>
        <taxon>metagenomes</taxon>
        <taxon>ecological metagenomes</taxon>
    </lineage>
</organism>
<dbReference type="SUPFAM" id="SSF55920">
    <property type="entry name" value="Creatinase/aminopeptidase"/>
    <property type="match status" value="1"/>
</dbReference>
<dbReference type="Gene3D" id="3.40.350.10">
    <property type="entry name" value="Creatinase/prolidase N-terminal domain"/>
    <property type="match status" value="1"/>
</dbReference>
<evidence type="ECO:0000259" key="1">
    <source>
        <dbReference type="Pfam" id="PF00557"/>
    </source>
</evidence>
<dbReference type="InterPro" id="IPR000587">
    <property type="entry name" value="Creatinase_N"/>
</dbReference>
<dbReference type="EMBL" id="UINC01000824">
    <property type="protein sequence ID" value="SUZ61756.1"/>
    <property type="molecule type" value="Genomic_DNA"/>
</dbReference>
<accession>A0A381P489</accession>
<dbReference type="AlphaFoldDB" id="A0A381P489"/>
<dbReference type="InterPro" id="IPR029149">
    <property type="entry name" value="Creatin/AminoP/Spt16_N"/>
</dbReference>
<proteinExistence type="predicted"/>
<dbReference type="Pfam" id="PF00557">
    <property type="entry name" value="Peptidase_M24"/>
    <property type="match status" value="1"/>
</dbReference>
<dbReference type="Gene3D" id="3.90.230.10">
    <property type="entry name" value="Creatinase/methionine aminopeptidase superfamily"/>
    <property type="match status" value="1"/>
</dbReference>